<dbReference type="GO" id="GO:0004077">
    <property type="term" value="F:biotin--[biotin carboxyl-carrier protein] ligase activity"/>
    <property type="evidence" value="ECO:0007669"/>
    <property type="project" value="TreeGrafter"/>
</dbReference>
<organism evidence="2 3">
    <name type="scientific">Bifidobacterium bohemicum DSM 22767</name>
    <dbReference type="NCBI Taxonomy" id="1437606"/>
    <lineage>
        <taxon>Bacteria</taxon>
        <taxon>Bacillati</taxon>
        <taxon>Actinomycetota</taxon>
        <taxon>Actinomycetes</taxon>
        <taxon>Bifidobacteriales</taxon>
        <taxon>Bifidobacteriaceae</taxon>
        <taxon>Bifidobacterium</taxon>
    </lineage>
</organism>
<dbReference type="STRING" id="1437606.BBOH_1281"/>
<dbReference type="Gene3D" id="2.30.30.100">
    <property type="match status" value="1"/>
</dbReference>
<dbReference type="PANTHER" id="PTHR12835">
    <property type="entry name" value="BIOTIN PROTEIN LIGASE"/>
    <property type="match status" value="1"/>
</dbReference>
<proteinExistence type="predicted"/>
<dbReference type="PANTHER" id="PTHR12835:SF5">
    <property type="entry name" value="BIOTIN--PROTEIN LIGASE"/>
    <property type="match status" value="1"/>
</dbReference>
<dbReference type="Proteomes" id="UP000029096">
    <property type="component" value="Unassembled WGS sequence"/>
</dbReference>
<dbReference type="RefSeq" id="WP_237743170.1">
    <property type="nucleotide sequence ID" value="NZ_JDUS01000020.1"/>
</dbReference>
<sequence>MDMIKDKDVQTAGLRQSLTEVVAQYRAFAAKVGAVTPALPRTGQAADEVIALAGIDSTNVLARRLLTTGELRVVDESGSARMVAICADAQTKGHGRLGRKWADKAGGASFLVTFVTALPERLVTNTQYNGWFTITAGLAALDALNGALSECAAKPLAGDGDSDVSGLLTLKWPNDIFYDGHKLGGILAELVELPEGANAMALQNRQLSQPVSIEPAVGVMFGIGINLGLPVEMLPTPISTSLQLLYAPLPDAARVRDMVASRLVASLRKRLVAFAAAPKAELPRLLDETRANCWTLGRRVEAKFTDGSTLTGKAVELNSDASLTVEDELTGARHVVKTADVGVLA</sequence>
<gene>
    <name evidence="2" type="ORF">BBOH_1281</name>
</gene>
<dbReference type="InterPro" id="IPR004143">
    <property type="entry name" value="BPL_LPL_catalytic"/>
</dbReference>
<comment type="caution">
    <text evidence="2">The sequence shown here is derived from an EMBL/GenBank/DDBJ whole genome shotgun (WGS) entry which is preliminary data.</text>
</comment>
<evidence type="ECO:0000313" key="2">
    <source>
        <dbReference type="EMBL" id="KFI45021.1"/>
    </source>
</evidence>
<name>A0A086ZES1_9BIFI</name>
<dbReference type="InterPro" id="IPR045864">
    <property type="entry name" value="aa-tRNA-synth_II/BPL/LPL"/>
</dbReference>
<reference evidence="2 3" key="1">
    <citation type="submission" date="2014-03" db="EMBL/GenBank/DDBJ databases">
        <title>Genomics of Bifidobacteria.</title>
        <authorList>
            <person name="Ventura M."/>
            <person name="Milani C."/>
            <person name="Lugli G.A."/>
        </authorList>
    </citation>
    <scope>NUCLEOTIDE SEQUENCE [LARGE SCALE GENOMIC DNA]</scope>
    <source>
        <strain evidence="2 3">DSM 22767</strain>
    </source>
</reference>
<keyword evidence="3" id="KW-1185">Reference proteome</keyword>
<dbReference type="SUPFAM" id="SSF55681">
    <property type="entry name" value="Class II aaRS and biotin synthetases"/>
    <property type="match status" value="1"/>
</dbReference>
<dbReference type="Pfam" id="PF03099">
    <property type="entry name" value="BPL_LplA_LipB"/>
    <property type="match status" value="1"/>
</dbReference>
<accession>A0A086ZES1</accession>
<dbReference type="GO" id="GO:0005737">
    <property type="term" value="C:cytoplasm"/>
    <property type="evidence" value="ECO:0007669"/>
    <property type="project" value="TreeGrafter"/>
</dbReference>
<dbReference type="Gene3D" id="3.30.930.10">
    <property type="entry name" value="Bira Bifunctional Protein, Domain 2"/>
    <property type="match status" value="1"/>
</dbReference>
<dbReference type="eggNOG" id="COG0340">
    <property type="taxonomic scope" value="Bacteria"/>
</dbReference>
<keyword evidence="2" id="KW-0436">Ligase</keyword>
<feature type="domain" description="BPL/LPL catalytic" evidence="1">
    <location>
        <begin position="86"/>
        <end position="190"/>
    </location>
</feature>
<evidence type="ECO:0000313" key="3">
    <source>
        <dbReference type="Proteomes" id="UP000029096"/>
    </source>
</evidence>
<dbReference type="EMBL" id="JGYP01000004">
    <property type="protein sequence ID" value="KFI45021.1"/>
    <property type="molecule type" value="Genomic_DNA"/>
</dbReference>
<protein>
    <submittedName>
        <fullName evidence="2">Biotin-(Acetyl-CoA carboxylase) ligase</fullName>
    </submittedName>
</protein>
<dbReference type="AlphaFoldDB" id="A0A086ZES1"/>
<evidence type="ECO:0000259" key="1">
    <source>
        <dbReference type="Pfam" id="PF03099"/>
    </source>
</evidence>